<proteinExistence type="predicted"/>
<keyword evidence="4" id="KW-1185">Reference proteome</keyword>
<dbReference type="GO" id="GO:0016410">
    <property type="term" value="F:N-acyltransferase activity"/>
    <property type="evidence" value="ECO:0007669"/>
    <property type="project" value="TreeGrafter"/>
</dbReference>
<dbReference type="OrthoDB" id="9087497at2"/>
<dbReference type="SMART" id="SM01006">
    <property type="entry name" value="AlcB"/>
    <property type="match status" value="1"/>
</dbReference>
<name>A0A4Q0MKE5_9HYPH</name>
<dbReference type="PANTHER" id="PTHR31438">
    <property type="entry name" value="LYSINE N-ACYLTRANSFERASE C17G9.06C-RELATED"/>
    <property type="match status" value="1"/>
</dbReference>
<dbReference type="Gene3D" id="3.40.630.30">
    <property type="match status" value="1"/>
</dbReference>
<evidence type="ECO:0000256" key="1">
    <source>
        <dbReference type="ARBA" id="ARBA00004924"/>
    </source>
</evidence>
<accession>A0A4Q0MKE5</accession>
<comment type="pathway">
    <text evidence="1">Siderophore biosynthesis.</text>
</comment>
<dbReference type="Proteomes" id="UP000289708">
    <property type="component" value="Unassembled WGS sequence"/>
</dbReference>
<reference evidence="3 4" key="1">
    <citation type="submission" date="2018-12" db="EMBL/GenBank/DDBJ databases">
        <title>bacterium Hansschlegelia zhihuaiae S113.</title>
        <authorList>
            <person name="He J."/>
        </authorList>
    </citation>
    <scope>NUCLEOTIDE SEQUENCE [LARGE SCALE GENOMIC DNA]</scope>
    <source>
        <strain evidence="3 4">S 113</strain>
    </source>
</reference>
<protein>
    <submittedName>
        <fullName evidence="3">N-acetyltransferase</fullName>
    </submittedName>
</protein>
<dbReference type="Pfam" id="PF13523">
    <property type="entry name" value="Acetyltransf_8"/>
    <property type="match status" value="1"/>
</dbReference>
<evidence type="ECO:0000259" key="2">
    <source>
        <dbReference type="SMART" id="SM01006"/>
    </source>
</evidence>
<dbReference type="AlphaFoldDB" id="A0A4Q0MKE5"/>
<dbReference type="InterPro" id="IPR016181">
    <property type="entry name" value="Acyl_CoA_acyltransferase"/>
</dbReference>
<dbReference type="PANTHER" id="PTHR31438:SF1">
    <property type="entry name" value="LYSINE N-ACYLTRANSFERASE C17G9.06C-RELATED"/>
    <property type="match status" value="1"/>
</dbReference>
<dbReference type="InterPro" id="IPR019432">
    <property type="entry name" value="Acyltransferase_MbtK/IucB-like"/>
</dbReference>
<dbReference type="SUPFAM" id="SSF55729">
    <property type="entry name" value="Acyl-CoA N-acyltransferases (Nat)"/>
    <property type="match status" value="1"/>
</dbReference>
<evidence type="ECO:0000313" key="4">
    <source>
        <dbReference type="Proteomes" id="UP000289708"/>
    </source>
</evidence>
<gene>
    <name evidence="3" type="ORF">EK403_07585</name>
</gene>
<keyword evidence="3" id="KW-0808">Transferase</keyword>
<evidence type="ECO:0000313" key="3">
    <source>
        <dbReference type="EMBL" id="RXF74231.1"/>
    </source>
</evidence>
<feature type="domain" description="Acyltransferase MbtK/IucB-like conserved" evidence="2">
    <location>
        <begin position="15"/>
        <end position="62"/>
    </location>
</feature>
<dbReference type="EMBL" id="RYFI01000005">
    <property type="protein sequence ID" value="RXF74231.1"/>
    <property type="molecule type" value="Genomic_DNA"/>
</dbReference>
<sequence length="187" mass="20762">MFERDEPGVGRFVLRPLAPSSEAALIHRWVTSPHARFWNMTDKTLDEIEAFYSGLMASAHATAELGLHDGRPAFLTELYDPAHDQVGKHYGPAPGDRGMHVLVAPAETRVPGFTLAVMRTVMARLFSDPSVGRVVVEPDIRNDKIHALNRKVGFVYDRPVRFREKTACLAFCTREGFRASLEGDAAS</sequence>
<organism evidence="3 4">
    <name type="scientific">Hansschlegelia zhihuaiae</name>
    <dbReference type="NCBI Taxonomy" id="405005"/>
    <lineage>
        <taxon>Bacteria</taxon>
        <taxon>Pseudomonadati</taxon>
        <taxon>Pseudomonadota</taxon>
        <taxon>Alphaproteobacteria</taxon>
        <taxon>Hyphomicrobiales</taxon>
        <taxon>Methylopilaceae</taxon>
        <taxon>Hansschlegelia</taxon>
    </lineage>
</organism>
<dbReference type="GO" id="GO:0019290">
    <property type="term" value="P:siderophore biosynthetic process"/>
    <property type="evidence" value="ECO:0007669"/>
    <property type="project" value="InterPro"/>
</dbReference>
<comment type="caution">
    <text evidence="3">The sequence shown here is derived from an EMBL/GenBank/DDBJ whole genome shotgun (WGS) entry which is preliminary data.</text>
</comment>